<gene>
    <name evidence="1" type="ORF">PROSTU_00549</name>
</gene>
<name>A0AA86Z2X9_PROST</name>
<evidence type="ECO:0000313" key="1">
    <source>
        <dbReference type="EMBL" id="EDU61359.1"/>
    </source>
</evidence>
<dbReference type="AlphaFoldDB" id="A0AA86Z2X9"/>
<organism evidence="1 2">
    <name type="scientific">Providencia stuartii ATCC 25827</name>
    <dbReference type="NCBI Taxonomy" id="471874"/>
    <lineage>
        <taxon>Bacteria</taxon>
        <taxon>Pseudomonadati</taxon>
        <taxon>Pseudomonadota</taxon>
        <taxon>Gammaproteobacteria</taxon>
        <taxon>Enterobacterales</taxon>
        <taxon>Morganellaceae</taxon>
        <taxon>Providencia</taxon>
    </lineage>
</organism>
<reference evidence="2" key="1">
    <citation type="submission" date="2008-04" db="EMBL/GenBank/DDBJ databases">
        <title>Draft genome sequence of Providencia stuartii (ATCC 25827).</title>
        <authorList>
            <person name="Sudarsanam P."/>
            <person name="Ley R."/>
            <person name="Guruge J."/>
            <person name="Turnbaugh P.J."/>
            <person name="Mahowald M."/>
            <person name="Liep D."/>
            <person name="Gordon J."/>
        </authorList>
    </citation>
    <scope>NUCLEOTIDE SEQUENCE [LARGE SCALE GENOMIC DNA]</scope>
    <source>
        <strain evidence="2">ATCC 25827</strain>
    </source>
</reference>
<dbReference type="Proteomes" id="UP000004506">
    <property type="component" value="Unassembled WGS sequence"/>
</dbReference>
<protein>
    <submittedName>
        <fullName evidence="1">Uncharacterized protein</fullName>
    </submittedName>
</protein>
<sequence>MNLLFQKHFNINKLNRNLRTFAVFYLRLEKVKCGFIMQFMKRENNNGSRAIAFKYK</sequence>
<dbReference type="EMBL" id="ABJD02000048">
    <property type="protein sequence ID" value="EDU61359.1"/>
    <property type="molecule type" value="Genomic_DNA"/>
</dbReference>
<reference evidence="2" key="2">
    <citation type="submission" date="2008-04" db="EMBL/GenBank/DDBJ databases">
        <title>Draft genome sequence of Providencia stuartii(ATCC 25827).</title>
        <authorList>
            <person name="Sudarsanam P."/>
            <person name="Ley R."/>
            <person name="Guruge J."/>
            <person name="Turnbaugh P.J."/>
            <person name="Mahowald M."/>
            <person name="Liep D."/>
            <person name="Gordon J."/>
        </authorList>
    </citation>
    <scope>NUCLEOTIDE SEQUENCE [LARGE SCALE GENOMIC DNA]</scope>
    <source>
        <strain evidence="2">ATCC 25827</strain>
    </source>
</reference>
<reference evidence="1 2" key="3">
    <citation type="submission" date="2008-05" db="EMBL/GenBank/DDBJ databases">
        <authorList>
            <person name="Fulton L."/>
            <person name="Clifton S."/>
            <person name="Fulton B."/>
            <person name="Xu J."/>
            <person name="Minx P."/>
            <person name="Pepin K.H."/>
            <person name="Johnson M."/>
            <person name="Thiruvilangam P."/>
            <person name="Bhonagiri V."/>
            <person name="Nash W.E."/>
            <person name="Mardis E.R."/>
            <person name="Wilson R.K."/>
        </authorList>
    </citation>
    <scope>NUCLEOTIDE SEQUENCE [LARGE SCALE GENOMIC DNA]</scope>
    <source>
        <strain evidence="1 2">ATCC 25827</strain>
    </source>
</reference>
<accession>A0AA86Z2X9</accession>
<proteinExistence type="predicted"/>
<comment type="caution">
    <text evidence="1">The sequence shown here is derived from an EMBL/GenBank/DDBJ whole genome shotgun (WGS) entry which is preliminary data.</text>
</comment>
<evidence type="ECO:0000313" key="2">
    <source>
        <dbReference type="Proteomes" id="UP000004506"/>
    </source>
</evidence>